<dbReference type="InterPro" id="IPR056739">
    <property type="entry name" value="NfeD_membrane"/>
</dbReference>
<keyword evidence="3 5" id="KW-1133">Transmembrane helix</keyword>
<dbReference type="Pfam" id="PF25145">
    <property type="entry name" value="NfeD1b_N"/>
    <property type="match status" value="1"/>
</dbReference>
<evidence type="ECO:0000259" key="9">
    <source>
        <dbReference type="Pfam" id="PF25145"/>
    </source>
</evidence>
<evidence type="ECO:0000256" key="1">
    <source>
        <dbReference type="ARBA" id="ARBA00004141"/>
    </source>
</evidence>
<feature type="domain" description="NfeD integral membrane" evidence="8">
    <location>
        <begin position="227"/>
        <end position="341"/>
    </location>
</feature>
<dbReference type="InterPro" id="IPR056738">
    <property type="entry name" value="NfeD1b_N"/>
</dbReference>
<keyword evidence="6" id="KW-0732">Signal</keyword>
<dbReference type="GO" id="GO:0005886">
    <property type="term" value="C:plasma membrane"/>
    <property type="evidence" value="ECO:0007669"/>
    <property type="project" value="TreeGrafter"/>
</dbReference>
<evidence type="ECO:0000256" key="3">
    <source>
        <dbReference type="ARBA" id="ARBA00022989"/>
    </source>
</evidence>
<dbReference type="GO" id="GO:0008233">
    <property type="term" value="F:peptidase activity"/>
    <property type="evidence" value="ECO:0007669"/>
    <property type="project" value="UniProtKB-KW"/>
</dbReference>
<dbReference type="RefSeq" id="WP_025747109.1">
    <property type="nucleotide sequence ID" value="NZ_FOXR01000032.1"/>
</dbReference>
<feature type="transmembrane region" description="Helical" evidence="5">
    <location>
        <begin position="322"/>
        <end position="343"/>
    </location>
</feature>
<dbReference type="GO" id="GO:0006508">
    <property type="term" value="P:proteolysis"/>
    <property type="evidence" value="ECO:0007669"/>
    <property type="project" value="UniProtKB-KW"/>
</dbReference>
<evidence type="ECO:0000259" key="8">
    <source>
        <dbReference type="Pfam" id="PF24961"/>
    </source>
</evidence>
<gene>
    <name evidence="10" type="ORF">SAMN05444406_13219</name>
</gene>
<evidence type="ECO:0000259" key="7">
    <source>
        <dbReference type="Pfam" id="PF01957"/>
    </source>
</evidence>
<feature type="chain" id="PRO_5011791173" evidence="6">
    <location>
        <begin position="25"/>
        <end position="429"/>
    </location>
</feature>
<name>A0A1I5XY26_9FIRM</name>
<dbReference type="InterPro" id="IPR012340">
    <property type="entry name" value="NA-bd_OB-fold"/>
</dbReference>
<evidence type="ECO:0000256" key="6">
    <source>
        <dbReference type="SAM" id="SignalP"/>
    </source>
</evidence>
<evidence type="ECO:0000256" key="2">
    <source>
        <dbReference type="ARBA" id="ARBA00022692"/>
    </source>
</evidence>
<dbReference type="STRING" id="937334.SAMN05444406_13219"/>
<dbReference type="Gene3D" id="2.40.50.140">
    <property type="entry name" value="Nucleic acid-binding proteins"/>
    <property type="match status" value="1"/>
</dbReference>
<feature type="transmembrane region" description="Helical" evidence="5">
    <location>
        <begin position="298"/>
        <end position="316"/>
    </location>
</feature>
<feature type="signal peptide" evidence="6">
    <location>
        <begin position="1"/>
        <end position="24"/>
    </location>
</feature>
<dbReference type="EMBL" id="FOXR01000032">
    <property type="protein sequence ID" value="SFQ36835.1"/>
    <property type="molecule type" value="Genomic_DNA"/>
</dbReference>
<dbReference type="SUPFAM" id="SSF52096">
    <property type="entry name" value="ClpP/crotonase"/>
    <property type="match status" value="1"/>
</dbReference>
<keyword evidence="10" id="KW-0378">Hydrolase</keyword>
<protein>
    <submittedName>
        <fullName evidence="10">Membrane-bound serine protease (ClpP class)</fullName>
    </submittedName>
</protein>
<dbReference type="InterPro" id="IPR002810">
    <property type="entry name" value="NfeD-like_C"/>
</dbReference>
<keyword evidence="4 5" id="KW-0472">Membrane</keyword>
<evidence type="ECO:0000256" key="5">
    <source>
        <dbReference type="SAM" id="Phobius"/>
    </source>
</evidence>
<dbReference type="Gene3D" id="3.90.226.10">
    <property type="entry name" value="2-enoyl-CoA Hydratase, Chain A, domain 1"/>
    <property type="match status" value="1"/>
</dbReference>
<feature type="domain" description="NfeD1b N-terminal" evidence="9">
    <location>
        <begin position="28"/>
        <end position="208"/>
    </location>
</feature>
<evidence type="ECO:0000313" key="10">
    <source>
        <dbReference type="EMBL" id="SFQ36835.1"/>
    </source>
</evidence>
<keyword evidence="10" id="KW-0645">Protease</keyword>
<dbReference type="CDD" id="cd07021">
    <property type="entry name" value="Clp_protease_NfeD_like"/>
    <property type="match status" value="1"/>
</dbReference>
<proteinExistence type="predicted"/>
<comment type="subcellular location">
    <subcellularLocation>
        <location evidence="1">Membrane</location>
        <topology evidence="1">Multi-pass membrane protein</topology>
    </subcellularLocation>
</comment>
<dbReference type="InterPro" id="IPR052165">
    <property type="entry name" value="Membrane_assoc_protease"/>
</dbReference>
<organism evidence="10 11">
    <name type="scientific">Caldicoprobacter faecalis</name>
    <dbReference type="NCBI Taxonomy" id="937334"/>
    <lineage>
        <taxon>Bacteria</taxon>
        <taxon>Bacillati</taxon>
        <taxon>Bacillota</taxon>
        <taxon>Clostridia</taxon>
        <taxon>Caldicoprobacterales</taxon>
        <taxon>Caldicoprobacteraceae</taxon>
        <taxon>Caldicoprobacter</taxon>
    </lineage>
</organism>
<dbReference type="SUPFAM" id="SSF141322">
    <property type="entry name" value="NfeD domain-like"/>
    <property type="match status" value="1"/>
</dbReference>
<dbReference type="Pfam" id="PF24961">
    <property type="entry name" value="NfeD_membrane"/>
    <property type="match status" value="1"/>
</dbReference>
<sequence length="429" mass="45356">MVKRRVVLTFLIVALLTACMSALADGGKVYVVPIQSEITPAMAAFVKRQIELANAENAEGILFLVSTLGGRVDAAFNIKEAILNSKIPTAVYIIDRAESAGALISIAADTIIMAPGSHMGSAEPIPYSEKNVAAISGEFRSTAELKGRDPQIAAAMVDKSIAIPGIKEKGSLLDLTAEEARRYGYADAIADDVNEALAYLGWANAQVYRVEPDFKVRVAQFLTRTDVASLLLLIGMVAIIIEVFVPGFGVPGIIGIICFGLYFGGNFLAGYTEWWAIMLFIIGLVLLAIEIAVPGFGIFGITGIIAILAGLVFSASDPAKGMISVGIALLAALMAVPILYKFFGGPQLLRKLVLTEQVVAVDSNQPTQQPQTAQLIGKSGTVITALRPAGTVEIDGVKYDVVSDGEYILPGEKIKVVEAAGSKIVVTRL</sequence>
<dbReference type="InterPro" id="IPR029045">
    <property type="entry name" value="ClpP/crotonase-like_dom_sf"/>
</dbReference>
<dbReference type="PANTHER" id="PTHR33507">
    <property type="entry name" value="INNER MEMBRANE PROTEIN YBBJ"/>
    <property type="match status" value="1"/>
</dbReference>
<dbReference type="Pfam" id="PF01957">
    <property type="entry name" value="NfeD"/>
    <property type="match status" value="1"/>
</dbReference>
<evidence type="ECO:0000313" key="11">
    <source>
        <dbReference type="Proteomes" id="UP000198577"/>
    </source>
</evidence>
<dbReference type="PROSITE" id="PS51257">
    <property type="entry name" value="PROKAR_LIPOPROTEIN"/>
    <property type="match status" value="1"/>
</dbReference>
<dbReference type="AlphaFoldDB" id="A0A1I5XY26"/>
<feature type="domain" description="NfeD-like C-terminal" evidence="7">
    <location>
        <begin position="373"/>
        <end position="428"/>
    </location>
</feature>
<accession>A0A1I5XY26</accession>
<keyword evidence="2 5" id="KW-0812">Transmembrane</keyword>
<dbReference type="Proteomes" id="UP000198577">
    <property type="component" value="Unassembled WGS sequence"/>
</dbReference>
<reference evidence="10 11" key="1">
    <citation type="submission" date="2016-10" db="EMBL/GenBank/DDBJ databases">
        <authorList>
            <person name="de Groot N.N."/>
        </authorList>
    </citation>
    <scope>NUCLEOTIDE SEQUENCE [LARGE SCALE GENOMIC DNA]</scope>
    <source>
        <strain evidence="10 11">DSM 20678</strain>
    </source>
</reference>
<feature type="transmembrane region" description="Helical" evidence="5">
    <location>
        <begin position="275"/>
        <end position="293"/>
    </location>
</feature>
<dbReference type="OrthoDB" id="9806253at2"/>
<dbReference type="PANTHER" id="PTHR33507:SF3">
    <property type="entry name" value="INNER MEMBRANE PROTEIN YBBJ"/>
    <property type="match status" value="1"/>
</dbReference>
<keyword evidence="11" id="KW-1185">Reference proteome</keyword>
<evidence type="ECO:0000256" key="4">
    <source>
        <dbReference type="ARBA" id="ARBA00023136"/>
    </source>
</evidence>